<dbReference type="Proteomes" id="UP000028880">
    <property type="component" value="Unassembled WGS sequence"/>
</dbReference>
<dbReference type="GO" id="GO:0016787">
    <property type="term" value="F:hydrolase activity"/>
    <property type="evidence" value="ECO:0007669"/>
    <property type="project" value="UniProtKB-KW"/>
</dbReference>
<keyword evidence="2" id="KW-0732">Signal</keyword>
<sequence length="510" mass="53345" precursor="true">MRKTLRKAAAVGAVFLALTAGCSRGDAAHSTVSQTQGATQTPAAAQTPYSATLSELPDAGTAAEFAPVSTLIDDAIGADKLPGAVVVIGHGGKVVFRHAYGSRKLAGEPGLDGLPAPAEPMTEDTIFDLASLTKSLATATAVMQLYEQGKVEFDDPVQRYLPDFVRADGPRRAEVTVRMLLTHTSGEPGDVNLGDPWGLDGADKAEGIHRALTTPLESGPGEVFRYSDINFILLGALIEKVTGEALDVYAQRHVFEPLGMADTHFLPPATACGPHTTIGSAIAWAPAPTGGAPDACPAGTWSTGLLPRIAPTARDEEGRADPNRNPDLDRLLRGTVQDTTARRMGGVAGHAGVFSTAHDVGVFAQALLDRLAGRPSEFPLAQPTLELMTAPQQPGHTPGQLKAANEATREAVAKRPNTRDSMLAPRYPAIPGQNLRGFGWDIDTALSARGMVFPIGSFGHTGFTGTSIWIDPGSDTYLVLLSNSIHTRGSPPISDLRGEVATATARALGL</sequence>
<dbReference type="Gene3D" id="3.40.710.10">
    <property type="entry name" value="DD-peptidase/beta-lactamase superfamily"/>
    <property type="match status" value="1"/>
</dbReference>
<proteinExistence type="predicted"/>
<feature type="chain" id="PRO_5039234001" evidence="2">
    <location>
        <begin position="23"/>
        <end position="510"/>
    </location>
</feature>
<reference evidence="4" key="1">
    <citation type="journal article" date="2014" name="Genome Announc.">
        <title>Draft Genome Sequence of Mycobacterium triplex DSM 44626.</title>
        <authorList>
            <person name="Sassi M."/>
            <person name="Croce O."/>
            <person name="Robert C."/>
            <person name="Raoult D."/>
            <person name="Drancourt M."/>
        </authorList>
    </citation>
    <scope>NUCLEOTIDE SEQUENCE [LARGE SCALE GENOMIC DNA]</scope>
    <source>
        <strain evidence="4">DSM 44626</strain>
    </source>
</reference>
<reference evidence="4" key="2">
    <citation type="submission" date="2014-04" db="EMBL/GenBank/DDBJ databases">
        <authorList>
            <person name="Urmite Genomes U."/>
        </authorList>
    </citation>
    <scope>NUCLEOTIDE SEQUENCE</scope>
    <source>
        <strain evidence="4">DSM 44626</strain>
    </source>
</reference>
<dbReference type="PANTHER" id="PTHR43283">
    <property type="entry name" value="BETA-LACTAMASE-RELATED"/>
    <property type="match status" value="1"/>
</dbReference>
<dbReference type="PROSITE" id="PS51257">
    <property type="entry name" value="PROKAR_LIPOPROTEIN"/>
    <property type="match status" value="1"/>
</dbReference>
<keyword evidence="1" id="KW-0378">Hydrolase</keyword>
<organism evidence="4">
    <name type="scientific">Mycobacterium triplex</name>
    <dbReference type="NCBI Taxonomy" id="47839"/>
    <lineage>
        <taxon>Bacteria</taxon>
        <taxon>Bacillati</taxon>
        <taxon>Actinomycetota</taxon>
        <taxon>Actinomycetes</taxon>
        <taxon>Mycobacteriales</taxon>
        <taxon>Mycobacteriaceae</taxon>
        <taxon>Mycobacterium</taxon>
        <taxon>Mycobacterium simiae complex</taxon>
    </lineage>
</organism>
<dbReference type="OrthoDB" id="9809635at2"/>
<feature type="domain" description="Beta-lactamase-related" evidence="3">
    <location>
        <begin position="71"/>
        <end position="487"/>
    </location>
</feature>
<evidence type="ECO:0000313" key="4">
    <source>
        <dbReference type="EMBL" id="CDO87569.1"/>
    </source>
</evidence>
<dbReference type="HOGENOM" id="CLU_020027_1_1_11"/>
<accession>A0A024JVF0</accession>
<dbReference type="Pfam" id="PF00144">
    <property type="entry name" value="Beta-lactamase"/>
    <property type="match status" value="1"/>
</dbReference>
<dbReference type="PANTHER" id="PTHR43283:SF11">
    <property type="entry name" value="BETA-LACTAMASE-RELATED DOMAIN-CONTAINING PROTEIN"/>
    <property type="match status" value="1"/>
</dbReference>
<dbReference type="RefSeq" id="WP_084163345.1">
    <property type="nucleotide sequence ID" value="NZ_HG964446.1"/>
</dbReference>
<dbReference type="STRING" id="47839.BN973_01924"/>
<dbReference type="AlphaFoldDB" id="A0A024JVF0"/>
<gene>
    <name evidence="4" type="ORF">BN973_01924</name>
</gene>
<dbReference type="SUPFAM" id="SSF56601">
    <property type="entry name" value="beta-lactamase/transpeptidase-like"/>
    <property type="match status" value="1"/>
</dbReference>
<feature type="signal peptide" evidence="2">
    <location>
        <begin position="1"/>
        <end position="22"/>
    </location>
</feature>
<dbReference type="eggNOG" id="COG1680">
    <property type="taxonomic scope" value="Bacteria"/>
</dbReference>
<evidence type="ECO:0000259" key="3">
    <source>
        <dbReference type="Pfam" id="PF00144"/>
    </source>
</evidence>
<dbReference type="InterPro" id="IPR001466">
    <property type="entry name" value="Beta-lactam-related"/>
</dbReference>
<dbReference type="InterPro" id="IPR050789">
    <property type="entry name" value="Diverse_Enzym_Activities"/>
</dbReference>
<name>A0A024JVF0_9MYCO</name>
<dbReference type="EMBL" id="HG964446">
    <property type="protein sequence ID" value="CDO87569.1"/>
    <property type="molecule type" value="Genomic_DNA"/>
</dbReference>
<evidence type="ECO:0000256" key="1">
    <source>
        <dbReference type="ARBA" id="ARBA00022801"/>
    </source>
</evidence>
<evidence type="ECO:0000256" key="2">
    <source>
        <dbReference type="SAM" id="SignalP"/>
    </source>
</evidence>
<dbReference type="InterPro" id="IPR012338">
    <property type="entry name" value="Beta-lactam/transpept-like"/>
</dbReference>
<protein>
    <submittedName>
        <fullName evidence="4">Beta-lactamase</fullName>
    </submittedName>
</protein>